<dbReference type="PROSITE" id="PS01096">
    <property type="entry name" value="PPIC_PPIASE_1"/>
    <property type="match status" value="1"/>
</dbReference>
<dbReference type="InterPro" id="IPR046357">
    <property type="entry name" value="PPIase_dom_sf"/>
</dbReference>
<dbReference type="InterPro" id="IPR023059">
    <property type="entry name" value="Foldase_PrsA"/>
</dbReference>
<evidence type="ECO:0000256" key="8">
    <source>
        <dbReference type="ARBA" id="ARBA00023139"/>
    </source>
</evidence>
<dbReference type="InterPro" id="IPR000297">
    <property type="entry name" value="PPIase_PpiC"/>
</dbReference>
<dbReference type="InterPro" id="IPR050245">
    <property type="entry name" value="PrsA_foldase"/>
</dbReference>
<dbReference type="SUPFAM" id="SSF109998">
    <property type="entry name" value="Triger factor/SurA peptide-binding domain-like"/>
    <property type="match status" value="1"/>
</dbReference>
<dbReference type="PANTHER" id="PTHR47245">
    <property type="entry name" value="PEPTIDYLPROLYL ISOMERASE"/>
    <property type="match status" value="1"/>
</dbReference>
<evidence type="ECO:0000259" key="12">
    <source>
        <dbReference type="PROSITE" id="PS50198"/>
    </source>
</evidence>
<evidence type="ECO:0000256" key="7">
    <source>
        <dbReference type="ARBA" id="ARBA00023136"/>
    </source>
</evidence>
<evidence type="ECO:0000256" key="6">
    <source>
        <dbReference type="ARBA" id="ARBA00023110"/>
    </source>
</evidence>
<evidence type="ECO:0000313" key="13">
    <source>
        <dbReference type="EMBL" id="MEW9501671.1"/>
    </source>
</evidence>
<dbReference type="HAMAP" id="MF_01145">
    <property type="entry name" value="Foldase_PrsA"/>
    <property type="match status" value="1"/>
</dbReference>
<dbReference type="PANTHER" id="PTHR47245:SF1">
    <property type="entry name" value="FOLDASE PROTEIN PRSA"/>
    <property type="match status" value="1"/>
</dbReference>
<comment type="catalytic activity">
    <reaction evidence="1 11">
        <text>[protein]-peptidylproline (omega=180) = [protein]-peptidylproline (omega=0)</text>
        <dbReference type="Rhea" id="RHEA:16237"/>
        <dbReference type="Rhea" id="RHEA-COMP:10747"/>
        <dbReference type="Rhea" id="RHEA-COMP:10748"/>
        <dbReference type="ChEBI" id="CHEBI:83833"/>
        <dbReference type="ChEBI" id="CHEBI:83834"/>
        <dbReference type="EC" id="5.2.1.8"/>
    </reaction>
</comment>
<evidence type="ECO:0000256" key="3">
    <source>
        <dbReference type="ARBA" id="ARBA00006071"/>
    </source>
</evidence>
<comment type="subcellular location">
    <subcellularLocation>
        <location evidence="2 11">Cell membrane</location>
        <topology evidence="2 11">Lipid-anchor</topology>
    </subcellularLocation>
</comment>
<comment type="similarity">
    <text evidence="3 11">Belongs to the PrsA family.</text>
</comment>
<proteinExistence type="inferred from homology"/>
<evidence type="ECO:0000256" key="10">
    <source>
        <dbReference type="ARBA" id="ARBA00023288"/>
    </source>
</evidence>
<keyword evidence="10 11" id="KW-0449">Lipoprotein</keyword>
<organism evidence="13 14">
    <name type="scientific">Jeotgalibacillus marinus</name>
    <dbReference type="NCBI Taxonomy" id="86667"/>
    <lineage>
        <taxon>Bacteria</taxon>
        <taxon>Bacillati</taxon>
        <taxon>Bacillota</taxon>
        <taxon>Bacilli</taxon>
        <taxon>Bacillales</taxon>
        <taxon>Caryophanaceae</taxon>
        <taxon>Jeotgalibacillus</taxon>
    </lineage>
</organism>
<accession>A0ABV3Q360</accession>
<evidence type="ECO:0000256" key="5">
    <source>
        <dbReference type="ARBA" id="ARBA00022729"/>
    </source>
</evidence>
<dbReference type="RefSeq" id="WP_367779147.1">
    <property type="nucleotide sequence ID" value="NZ_JBFMIA010000004.1"/>
</dbReference>
<protein>
    <recommendedName>
        <fullName evidence="11">Foldase protein PrsA</fullName>
        <ecNumber evidence="11">5.2.1.8</ecNumber>
    </recommendedName>
</protein>
<keyword evidence="9 11" id="KW-0413">Isomerase</keyword>
<feature type="domain" description="PpiC" evidence="12">
    <location>
        <begin position="137"/>
        <end position="226"/>
    </location>
</feature>
<keyword evidence="5 11" id="KW-0732">Signal</keyword>
<name>A0ABV3Q360_9BACL</name>
<dbReference type="PROSITE" id="PS50198">
    <property type="entry name" value="PPIC_PPIASE_2"/>
    <property type="match status" value="1"/>
</dbReference>
<keyword evidence="7 11" id="KW-0472">Membrane</keyword>
<keyword evidence="4 11" id="KW-1003">Cell membrane</keyword>
<dbReference type="EMBL" id="JBFMIA010000004">
    <property type="protein sequence ID" value="MEW9501671.1"/>
    <property type="molecule type" value="Genomic_DNA"/>
</dbReference>
<dbReference type="PROSITE" id="PS51257">
    <property type="entry name" value="PROKAR_LIPOPROTEIN"/>
    <property type="match status" value="1"/>
</dbReference>
<comment type="function">
    <text evidence="11">Plays a major role in protein secretion by helping the post-translocational extracellular folding of several secreted proteins.</text>
</comment>
<dbReference type="Proteomes" id="UP001556040">
    <property type="component" value="Unassembled WGS sequence"/>
</dbReference>
<evidence type="ECO:0000256" key="4">
    <source>
        <dbReference type="ARBA" id="ARBA00022475"/>
    </source>
</evidence>
<dbReference type="InterPro" id="IPR027304">
    <property type="entry name" value="Trigger_fact/SurA_dom_sf"/>
</dbReference>
<comment type="caution">
    <text evidence="13">The sequence shown here is derived from an EMBL/GenBank/DDBJ whole genome shotgun (WGS) entry which is preliminary data.</text>
</comment>
<dbReference type="SUPFAM" id="SSF54534">
    <property type="entry name" value="FKBP-like"/>
    <property type="match status" value="1"/>
</dbReference>
<evidence type="ECO:0000313" key="14">
    <source>
        <dbReference type="Proteomes" id="UP001556040"/>
    </source>
</evidence>
<evidence type="ECO:0000256" key="1">
    <source>
        <dbReference type="ARBA" id="ARBA00000971"/>
    </source>
</evidence>
<dbReference type="Pfam" id="PF13616">
    <property type="entry name" value="Rotamase_3"/>
    <property type="match status" value="1"/>
</dbReference>
<sequence>MKKWIATVSLAVGVTGLAACSDDGTVLVSSSVGDITKEELYQQMKDSYGQTTLETMMTEAVLQEKYPVTDEEVDAEMNAIKEGFDDEEQFEEALAMEKYTEESLRQEVRFNKLLTNASIADIEVPEEEVQAEYERIKTEVNARHIIVEDEETAKKVKELLEEGGDFAELAEEYSTDGSAENGGELGFFGVGQMDPAFEEAAFDLEVNTISEPVQSSFGWHIIEVTETREADLEEIRDQIELELKLGKADPIDVIIQKELSAADIDVKDKDLANTFDALLGTSEDDDDVEGDDEE</sequence>
<dbReference type="GO" id="GO:0003755">
    <property type="term" value="F:peptidyl-prolyl cis-trans isomerase activity"/>
    <property type="evidence" value="ECO:0007669"/>
    <property type="project" value="UniProtKB-EC"/>
</dbReference>
<dbReference type="Gene3D" id="3.10.50.40">
    <property type="match status" value="1"/>
</dbReference>
<reference evidence="13 14" key="1">
    <citation type="journal article" date="1979" name="Int. J. Syst. Evol. Microbiol.">
        <title>Bacillus globisporus subsp. marinus subsp. nov.</title>
        <authorList>
            <person name="Liu H."/>
        </authorList>
    </citation>
    <scope>NUCLEOTIDE SEQUENCE [LARGE SCALE GENOMIC DNA]</scope>
    <source>
        <strain evidence="13 14">DSM 1297</strain>
    </source>
</reference>
<gene>
    <name evidence="11" type="primary">prsA</name>
    <name evidence="13" type="ORF">AB1471_07635</name>
</gene>
<keyword evidence="14" id="KW-1185">Reference proteome</keyword>
<dbReference type="EC" id="5.2.1.8" evidence="11"/>
<keyword evidence="8 11" id="KW-0564">Palmitate</keyword>
<evidence type="ECO:0000256" key="2">
    <source>
        <dbReference type="ARBA" id="ARBA00004193"/>
    </source>
</evidence>
<dbReference type="InterPro" id="IPR023058">
    <property type="entry name" value="PPIase_PpiC_CS"/>
</dbReference>
<evidence type="ECO:0000256" key="9">
    <source>
        <dbReference type="ARBA" id="ARBA00023235"/>
    </source>
</evidence>
<evidence type="ECO:0000256" key="11">
    <source>
        <dbReference type="HAMAP-Rule" id="MF_01145"/>
    </source>
</evidence>
<keyword evidence="6 11" id="KW-0697">Rotamase</keyword>